<dbReference type="InterPro" id="IPR051043">
    <property type="entry name" value="Sulfatase_Mod_Factor_Kinase"/>
</dbReference>
<evidence type="ECO:0000313" key="4">
    <source>
        <dbReference type="Proteomes" id="UP000675554"/>
    </source>
</evidence>
<proteinExistence type="predicted"/>
<dbReference type="Gene3D" id="3.90.1580.10">
    <property type="entry name" value="paralog of FGE (formylglycine-generating enzyme)"/>
    <property type="match status" value="1"/>
</dbReference>
<evidence type="ECO:0000313" key="3">
    <source>
        <dbReference type="EMBL" id="MBR7672891.1"/>
    </source>
</evidence>
<feature type="domain" description="Sulfatase-modifying factor enzyme-like" evidence="2">
    <location>
        <begin position="75"/>
        <end position="339"/>
    </location>
</feature>
<dbReference type="Proteomes" id="UP000675554">
    <property type="component" value="Unassembled WGS sequence"/>
</dbReference>
<gene>
    <name evidence="3" type="ORF">KDA82_07655</name>
</gene>
<dbReference type="AlphaFoldDB" id="A0A8T4IL74"/>
<dbReference type="PANTHER" id="PTHR23150:SF19">
    <property type="entry name" value="FORMYLGLYCINE-GENERATING ENZYME"/>
    <property type="match status" value="1"/>
</dbReference>
<dbReference type="InterPro" id="IPR005532">
    <property type="entry name" value="SUMF_dom"/>
</dbReference>
<dbReference type="GO" id="GO:0120147">
    <property type="term" value="F:formylglycine-generating oxidase activity"/>
    <property type="evidence" value="ECO:0007669"/>
    <property type="project" value="TreeGrafter"/>
</dbReference>
<dbReference type="EMBL" id="JAGSMN010000145">
    <property type="protein sequence ID" value="MBR7672891.1"/>
    <property type="molecule type" value="Genomic_DNA"/>
</dbReference>
<feature type="compositionally biased region" description="Basic and acidic residues" evidence="1">
    <location>
        <begin position="1"/>
        <end position="13"/>
    </location>
</feature>
<feature type="compositionally biased region" description="Low complexity" evidence="1">
    <location>
        <begin position="25"/>
        <end position="38"/>
    </location>
</feature>
<dbReference type="InterPro" id="IPR016187">
    <property type="entry name" value="CTDL_fold"/>
</dbReference>
<dbReference type="Pfam" id="PF03781">
    <property type="entry name" value="FGE-sulfatase"/>
    <property type="match status" value="1"/>
</dbReference>
<dbReference type="PANTHER" id="PTHR23150">
    <property type="entry name" value="SULFATASE MODIFYING FACTOR 1, 2"/>
    <property type="match status" value="1"/>
</dbReference>
<evidence type="ECO:0000259" key="2">
    <source>
        <dbReference type="Pfam" id="PF03781"/>
    </source>
</evidence>
<dbReference type="InterPro" id="IPR042095">
    <property type="entry name" value="SUMF_sf"/>
</dbReference>
<keyword evidence="4" id="KW-1185">Reference proteome</keyword>
<feature type="region of interest" description="Disordered" evidence="1">
    <location>
        <begin position="1"/>
        <end position="52"/>
    </location>
</feature>
<name>A0A8T4IL74_9ACTN</name>
<comment type="caution">
    <text evidence="3">The sequence shown here is derived from an EMBL/GenBank/DDBJ whole genome shotgun (WGS) entry which is preliminary data.</text>
</comment>
<evidence type="ECO:0000256" key="1">
    <source>
        <dbReference type="SAM" id="MobiDB-lite"/>
    </source>
</evidence>
<organism evidence="3 4">
    <name type="scientific">Streptomyces daliensis</name>
    <dbReference type="NCBI Taxonomy" id="299421"/>
    <lineage>
        <taxon>Bacteria</taxon>
        <taxon>Bacillati</taxon>
        <taxon>Actinomycetota</taxon>
        <taxon>Actinomycetes</taxon>
        <taxon>Kitasatosporales</taxon>
        <taxon>Streptomycetaceae</taxon>
        <taxon>Streptomyces</taxon>
    </lineage>
</organism>
<reference evidence="3" key="1">
    <citation type="submission" date="2021-04" db="EMBL/GenBank/DDBJ databases">
        <title>Sequencing of actinobacteria type strains.</title>
        <authorList>
            <person name="Nguyen G.-S."/>
            <person name="Wentzel A."/>
        </authorList>
    </citation>
    <scope>NUCLEOTIDE SEQUENCE</scope>
    <source>
        <strain evidence="3">DSM 42095</strain>
    </source>
</reference>
<accession>A0A8T4IL74</accession>
<sequence>MTSSSRERSREQEPEPEPEQEQEHPGAGPASCCAPSAPTSRGPGASGTPASVGRTDLAHVAQAPARRLPAAEGPAKMVALPGGTFRMGNEDEAANPGDGEGPVREVTVEAFRIDPQTVTNTRFAAFVKDTGYVTSAERFGWSYVFAGLLDPSVVRTAPPADGTPWWRGVEGAYWRAPEGPGSSVGDRARHPVVHVSWEDAAAFAAWAGKRLPTEAEWEYAARGGLDQARYPWGDELLPRGRWRCNIWQGRFPVVNTAEDGHIGTAPADAYRPNGYGLYNTVGNVWEWCAGPFGAEDEERRAMRGGSYLCHDSYCNRYRVAARTGNTPDSSTGNLGFRCVQ</sequence>
<protein>
    <submittedName>
        <fullName evidence="3">Formylglycine-generating enzyme family protein</fullName>
    </submittedName>
</protein>
<dbReference type="SUPFAM" id="SSF56436">
    <property type="entry name" value="C-type lectin-like"/>
    <property type="match status" value="1"/>
</dbReference>